<gene>
    <name evidence="5" type="ORF">M9458_028296</name>
</gene>
<dbReference type="PANTHER" id="PTHR11219:SF63">
    <property type="entry name" value="TENEURIN-3 ISOFORM X1"/>
    <property type="match status" value="1"/>
</dbReference>
<evidence type="ECO:0000256" key="2">
    <source>
        <dbReference type="ARBA" id="ARBA00022737"/>
    </source>
</evidence>
<keyword evidence="1" id="KW-0245">EGF-like domain</keyword>
<protein>
    <recommendedName>
        <fullName evidence="4">Teneurin NHL domain-containing protein</fullName>
    </recommendedName>
</protein>
<sequence length="77" mass="8314">NNPAHRYYLTTDPVTGRLYVSDTNSRRIYSPQALLASSEPQQNVEVVAGTGDHCLPFDEAHCGDEGPATEALLTGPK</sequence>
<keyword evidence="2" id="KW-0677">Repeat</keyword>
<dbReference type="EMBL" id="JAMKFB020000014">
    <property type="protein sequence ID" value="KAL0175966.1"/>
    <property type="molecule type" value="Genomic_DNA"/>
</dbReference>
<keyword evidence="3" id="KW-1015">Disulfide bond</keyword>
<dbReference type="PANTHER" id="PTHR11219">
    <property type="entry name" value="TENEURIN AND N-ACETYLGLUCOSAMINE-1-PHOSPHODIESTER ALPHA-N-ACETYLGLUCOSAMINIDASE"/>
    <property type="match status" value="1"/>
</dbReference>
<feature type="non-terminal residue" evidence="5">
    <location>
        <position position="77"/>
    </location>
</feature>
<dbReference type="InterPro" id="IPR051216">
    <property type="entry name" value="Teneurin"/>
</dbReference>
<accession>A0ABD0PTK2</accession>
<dbReference type="Pfam" id="PF25021">
    <property type="entry name" value="TEN_NHL"/>
    <property type="match status" value="1"/>
</dbReference>
<dbReference type="AlphaFoldDB" id="A0ABD0PTK2"/>
<keyword evidence="6" id="KW-1185">Reference proteome</keyword>
<organism evidence="5 6">
    <name type="scientific">Cirrhinus mrigala</name>
    <name type="common">Mrigala</name>
    <dbReference type="NCBI Taxonomy" id="683832"/>
    <lineage>
        <taxon>Eukaryota</taxon>
        <taxon>Metazoa</taxon>
        <taxon>Chordata</taxon>
        <taxon>Craniata</taxon>
        <taxon>Vertebrata</taxon>
        <taxon>Euteleostomi</taxon>
        <taxon>Actinopterygii</taxon>
        <taxon>Neopterygii</taxon>
        <taxon>Teleostei</taxon>
        <taxon>Ostariophysi</taxon>
        <taxon>Cypriniformes</taxon>
        <taxon>Cyprinidae</taxon>
        <taxon>Labeoninae</taxon>
        <taxon>Labeonini</taxon>
        <taxon>Cirrhinus</taxon>
    </lineage>
</organism>
<comment type="caution">
    <text evidence="5">The sequence shown here is derived from an EMBL/GenBank/DDBJ whole genome shotgun (WGS) entry which is preliminary data.</text>
</comment>
<evidence type="ECO:0000256" key="3">
    <source>
        <dbReference type="ARBA" id="ARBA00023157"/>
    </source>
</evidence>
<evidence type="ECO:0000313" key="6">
    <source>
        <dbReference type="Proteomes" id="UP001529510"/>
    </source>
</evidence>
<evidence type="ECO:0000313" key="5">
    <source>
        <dbReference type="EMBL" id="KAL0175966.1"/>
    </source>
</evidence>
<proteinExistence type="predicted"/>
<feature type="domain" description="Teneurin NHL" evidence="4">
    <location>
        <begin position="1"/>
        <end position="77"/>
    </location>
</feature>
<dbReference type="InterPro" id="IPR056822">
    <property type="entry name" value="TEN_NHL"/>
</dbReference>
<dbReference type="Proteomes" id="UP001529510">
    <property type="component" value="Unassembled WGS sequence"/>
</dbReference>
<name>A0ABD0PTK2_CIRMR</name>
<evidence type="ECO:0000259" key="4">
    <source>
        <dbReference type="Pfam" id="PF25021"/>
    </source>
</evidence>
<feature type="non-terminal residue" evidence="5">
    <location>
        <position position="1"/>
    </location>
</feature>
<reference evidence="5 6" key="1">
    <citation type="submission" date="2024-05" db="EMBL/GenBank/DDBJ databases">
        <title>Genome sequencing and assembly of Indian major carp, Cirrhinus mrigala (Hamilton, 1822).</title>
        <authorList>
            <person name="Mohindra V."/>
            <person name="Chowdhury L.M."/>
            <person name="Lal K."/>
            <person name="Jena J.K."/>
        </authorList>
    </citation>
    <scope>NUCLEOTIDE SEQUENCE [LARGE SCALE GENOMIC DNA]</scope>
    <source>
        <strain evidence="5">CM1030</strain>
        <tissue evidence="5">Blood</tissue>
    </source>
</reference>
<evidence type="ECO:0000256" key="1">
    <source>
        <dbReference type="ARBA" id="ARBA00022536"/>
    </source>
</evidence>